<dbReference type="Gene3D" id="1.10.287.110">
    <property type="entry name" value="DnaJ domain"/>
    <property type="match status" value="1"/>
</dbReference>
<feature type="region of interest" description="Disordered" evidence="2">
    <location>
        <begin position="78"/>
        <end position="97"/>
    </location>
</feature>
<dbReference type="PANTHER" id="PTHR43096:SF52">
    <property type="entry name" value="DNAJ HOMOLOG 1, MITOCHONDRIAL-RELATED"/>
    <property type="match status" value="1"/>
</dbReference>
<evidence type="ECO:0000256" key="2">
    <source>
        <dbReference type="SAM" id="MobiDB-lite"/>
    </source>
</evidence>
<dbReference type="CDD" id="cd10747">
    <property type="entry name" value="DnaJ_C"/>
    <property type="match status" value="1"/>
</dbReference>
<dbReference type="PRINTS" id="PR00625">
    <property type="entry name" value="JDOMAIN"/>
</dbReference>
<dbReference type="SUPFAM" id="SSF49493">
    <property type="entry name" value="HSP40/DnaJ peptide-binding domain"/>
    <property type="match status" value="2"/>
</dbReference>
<dbReference type="FunFam" id="2.60.260.20:FF:000013">
    <property type="entry name" value="DnaJ subfamily B member 11"/>
    <property type="match status" value="1"/>
</dbReference>
<dbReference type="InterPro" id="IPR001623">
    <property type="entry name" value="DnaJ_domain"/>
</dbReference>
<feature type="domain" description="J" evidence="3">
    <location>
        <begin position="8"/>
        <end position="72"/>
    </location>
</feature>
<dbReference type="PROSITE" id="PS00636">
    <property type="entry name" value="DNAJ_1"/>
    <property type="match status" value="1"/>
</dbReference>
<dbReference type="AlphaFoldDB" id="A0A9D9GYW4"/>
<evidence type="ECO:0000313" key="5">
    <source>
        <dbReference type="Proteomes" id="UP000823632"/>
    </source>
</evidence>
<dbReference type="SUPFAM" id="SSF46565">
    <property type="entry name" value="Chaperone J-domain"/>
    <property type="match status" value="1"/>
</dbReference>
<name>A0A9D9GYW4_9BACT</name>
<dbReference type="InterPro" id="IPR002939">
    <property type="entry name" value="DnaJ_C"/>
</dbReference>
<sequence length="372" mass="42123">MVVNARKNYYEILGVSADSTFSEIKSAYRKLARKYHPDVNKAPESVQKFKDISEAYEILSDSLKRQQYDNIFKKQSLNRENKKSTASAGTPYRYSSKSNEEFRKHAFDEVEPELRYRYKKKNYNSKQNFKSNEDYSGSKPFKDVINNIFDGIAKSKKEKSAKNNPKNGDDISTEIVISLADSVRGCERIVNVLHKETCPNCSGRRFINGTKCSVCKGSGEFEQYKKITVKIPPNTKNGLKLRILHEGNPGFNGGVAGNLYLTVKVEQNANISIDGNNILYRMPLTPFEAVLGGKITVPVFDGKVILTVPPMTRTGQKFRLKGEGMKTTDCVGDMIITVEIQLPKTLSDDEIKLYEKLKRMSHGNIRDNFIHD</sequence>
<dbReference type="Pfam" id="PF00226">
    <property type="entry name" value="DnaJ"/>
    <property type="match status" value="1"/>
</dbReference>
<dbReference type="PANTHER" id="PTHR43096">
    <property type="entry name" value="DNAJ HOMOLOG 1, MITOCHONDRIAL-RELATED"/>
    <property type="match status" value="1"/>
</dbReference>
<dbReference type="InterPro" id="IPR018253">
    <property type="entry name" value="DnaJ_domain_CS"/>
</dbReference>
<dbReference type="InterPro" id="IPR008971">
    <property type="entry name" value="HSP40/DnaJ_pept-bd"/>
</dbReference>
<accession>A0A9D9GYW4</accession>
<evidence type="ECO:0000256" key="1">
    <source>
        <dbReference type="ARBA" id="ARBA00023186"/>
    </source>
</evidence>
<proteinExistence type="predicted"/>
<dbReference type="CDD" id="cd06257">
    <property type="entry name" value="DnaJ"/>
    <property type="match status" value="1"/>
</dbReference>
<evidence type="ECO:0000313" key="4">
    <source>
        <dbReference type="EMBL" id="MBO8429874.1"/>
    </source>
</evidence>
<keyword evidence="1" id="KW-0143">Chaperone</keyword>
<dbReference type="InterPro" id="IPR036869">
    <property type="entry name" value="J_dom_sf"/>
</dbReference>
<dbReference type="EMBL" id="JADIND010000013">
    <property type="protein sequence ID" value="MBO8429874.1"/>
    <property type="molecule type" value="Genomic_DNA"/>
</dbReference>
<dbReference type="GO" id="GO:0051082">
    <property type="term" value="F:unfolded protein binding"/>
    <property type="evidence" value="ECO:0007669"/>
    <property type="project" value="InterPro"/>
</dbReference>
<comment type="caution">
    <text evidence="4">The sequence shown here is derived from an EMBL/GenBank/DDBJ whole genome shotgun (WGS) entry which is preliminary data.</text>
</comment>
<gene>
    <name evidence="4" type="ORF">IAC76_00665</name>
</gene>
<protein>
    <submittedName>
        <fullName evidence="4">DnaJ domain-containing protein</fullName>
    </submittedName>
</protein>
<dbReference type="Gene3D" id="2.60.260.20">
    <property type="entry name" value="Urease metallochaperone UreE, N-terminal domain"/>
    <property type="match status" value="2"/>
</dbReference>
<dbReference type="Proteomes" id="UP000823632">
    <property type="component" value="Unassembled WGS sequence"/>
</dbReference>
<dbReference type="SMART" id="SM00271">
    <property type="entry name" value="DnaJ"/>
    <property type="match status" value="1"/>
</dbReference>
<reference evidence="4" key="2">
    <citation type="journal article" date="2021" name="PeerJ">
        <title>Extensive microbial diversity within the chicken gut microbiome revealed by metagenomics and culture.</title>
        <authorList>
            <person name="Gilroy R."/>
            <person name="Ravi A."/>
            <person name="Getino M."/>
            <person name="Pursley I."/>
            <person name="Horton D.L."/>
            <person name="Alikhan N.F."/>
            <person name="Baker D."/>
            <person name="Gharbi K."/>
            <person name="Hall N."/>
            <person name="Watson M."/>
            <person name="Adriaenssens E.M."/>
            <person name="Foster-Nyarko E."/>
            <person name="Jarju S."/>
            <person name="Secka A."/>
            <person name="Antonio M."/>
            <person name="Oren A."/>
            <person name="Chaudhuri R.R."/>
            <person name="La Ragione R."/>
            <person name="Hildebrand F."/>
            <person name="Pallen M.J."/>
        </authorList>
    </citation>
    <scope>NUCLEOTIDE SEQUENCE</scope>
    <source>
        <strain evidence="4">10192</strain>
    </source>
</reference>
<dbReference type="Pfam" id="PF01556">
    <property type="entry name" value="DnaJ_C"/>
    <property type="match status" value="1"/>
</dbReference>
<dbReference type="Gene3D" id="6.20.20.10">
    <property type="match status" value="1"/>
</dbReference>
<dbReference type="GO" id="GO:0042026">
    <property type="term" value="P:protein refolding"/>
    <property type="evidence" value="ECO:0007669"/>
    <property type="project" value="TreeGrafter"/>
</dbReference>
<reference evidence="4" key="1">
    <citation type="submission" date="2020-10" db="EMBL/GenBank/DDBJ databases">
        <authorList>
            <person name="Gilroy R."/>
        </authorList>
    </citation>
    <scope>NUCLEOTIDE SEQUENCE</scope>
    <source>
        <strain evidence="4">10192</strain>
    </source>
</reference>
<dbReference type="GO" id="GO:0005737">
    <property type="term" value="C:cytoplasm"/>
    <property type="evidence" value="ECO:0007669"/>
    <property type="project" value="TreeGrafter"/>
</dbReference>
<evidence type="ECO:0000259" key="3">
    <source>
        <dbReference type="PROSITE" id="PS50076"/>
    </source>
</evidence>
<feature type="compositionally biased region" description="Polar residues" evidence="2">
    <location>
        <begin position="84"/>
        <end position="97"/>
    </location>
</feature>
<organism evidence="4 5">
    <name type="scientific">Candidatus Scatousia excrementipullorum</name>
    <dbReference type="NCBI Taxonomy" id="2840936"/>
    <lineage>
        <taxon>Bacteria</taxon>
        <taxon>Candidatus Scatousia</taxon>
    </lineage>
</organism>
<dbReference type="PROSITE" id="PS50076">
    <property type="entry name" value="DNAJ_2"/>
    <property type="match status" value="1"/>
</dbReference>